<reference evidence="5" key="1">
    <citation type="submission" date="2022-11" db="UniProtKB">
        <authorList>
            <consortium name="EnsemblMetazoa"/>
        </authorList>
    </citation>
    <scope>IDENTIFICATION</scope>
</reference>
<evidence type="ECO:0000259" key="3">
    <source>
        <dbReference type="Pfam" id="PF07000"/>
    </source>
</evidence>
<keyword evidence="6" id="KW-1185">Reference proteome</keyword>
<dbReference type="OrthoDB" id="441890at2759"/>
<evidence type="ECO:0000259" key="4">
    <source>
        <dbReference type="Pfam" id="PF18474"/>
    </source>
</evidence>
<accession>A0A914AD55</accession>
<sequence length="456" mass="49934">MANNMDESTRDALQGLLGRAEDLLGRAQMLQSKESGIAGIGKLIKKIQSERTFVKSLQNGSIALKENQLKSTNLTHLEGVLHSAESFGHVLSVLHPFHYEGENGAESTVIVDVVANGGTSWVKVTARKAKALHRIWEGDGEYGEHDIVEQAEQFLQASRQHPINYQPPTVNIVFYGGVTKAIVDDLVELGIKPLGHIFQTVEDSLKIPLQLPVIKDLGKSPCASQPSDEDCRKVNLDVTTMVALVSDLTHGGCWHAFAEPLIQELAEQERQRPLVAEIEQFLQDKELYACQTAITDFQGILGTIAGPTEWDRSQRLLSRITVVEDGPSDRAKMLEESHRVKHRAKVIFGTGDKLKAITTTANIGFVRAARNKGVSFAVHIHQSRALTEKKRNSPLKVDASLHSRTSPQDAHCKVSDETTLSGSIQAGQENLGNDKCTSFPTAAIPKLQKCPESILA</sequence>
<dbReference type="GeneID" id="119732372"/>
<evidence type="ECO:0000313" key="6">
    <source>
        <dbReference type="Proteomes" id="UP000887568"/>
    </source>
</evidence>
<dbReference type="Pfam" id="PF07000">
    <property type="entry name" value="DUF1308"/>
    <property type="match status" value="1"/>
</dbReference>
<dbReference type="PANTHER" id="PTHR13379:SF0">
    <property type="entry name" value="UPF0415 PROTEIN C7ORF25"/>
    <property type="match status" value="1"/>
</dbReference>
<evidence type="ECO:0008006" key="7">
    <source>
        <dbReference type="Google" id="ProtNLM"/>
    </source>
</evidence>
<dbReference type="EnsemblMetazoa" id="XM_038205830.1">
    <property type="protein sequence ID" value="XP_038061758.1"/>
    <property type="gene ID" value="LOC119732372"/>
</dbReference>
<dbReference type="EnsemblMetazoa" id="XM_038205829.1">
    <property type="protein sequence ID" value="XP_038061757.1"/>
    <property type="gene ID" value="LOC119732372"/>
</dbReference>
<dbReference type="OMA" id="HFCMFQR"/>
<feature type="domain" description="DUF5614" evidence="4">
    <location>
        <begin position="9"/>
        <end position="198"/>
    </location>
</feature>
<evidence type="ECO:0000256" key="2">
    <source>
        <dbReference type="SAM" id="MobiDB-lite"/>
    </source>
</evidence>
<dbReference type="AlphaFoldDB" id="A0A914AD55"/>
<dbReference type="CTD" id="79020"/>
<protein>
    <recommendedName>
        <fullName evidence="7">CG025 protein</fullName>
    </recommendedName>
</protein>
<evidence type="ECO:0000256" key="1">
    <source>
        <dbReference type="ARBA" id="ARBA00006588"/>
    </source>
</evidence>
<dbReference type="Proteomes" id="UP000887568">
    <property type="component" value="Unplaced"/>
</dbReference>
<evidence type="ECO:0000313" key="5">
    <source>
        <dbReference type="EnsemblMetazoa" id="XP_038061757.1"/>
    </source>
</evidence>
<dbReference type="RefSeq" id="XP_038061758.1">
    <property type="nucleotide sequence ID" value="XM_038205830.1"/>
</dbReference>
<dbReference type="InterPro" id="IPR041076">
    <property type="entry name" value="DUF5614"/>
</dbReference>
<dbReference type="PANTHER" id="PTHR13379">
    <property type="entry name" value="UNCHARACTERIZED DUF1308"/>
    <property type="match status" value="1"/>
</dbReference>
<comment type="similarity">
    <text evidence="1">Belongs to the UPF0415 family.</text>
</comment>
<proteinExistence type="inferred from homology"/>
<dbReference type="Pfam" id="PF18474">
    <property type="entry name" value="DUF5614"/>
    <property type="match status" value="1"/>
</dbReference>
<name>A0A914AD55_PATMI</name>
<dbReference type="InterPro" id="IPR010733">
    <property type="entry name" value="DUF1308"/>
</dbReference>
<feature type="region of interest" description="Disordered" evidence="2">
    <location>
        <begin position="387"/>
        <end position="411"/>
    </location>
</feature>
<feature type="domain" description="DUF1308" evidence="3">
    <location>
        <begin position="234"/>
        <end position="392"/>
    </location>
</feature>
<dbReference type="RefSeq" id="XP_038061757.1">
    <property type="nucleotide sequence ID" value="XM_038205829.1"/>
</dbReference>
<organism evidence="5 6">
    <name type="scientific">Patiria miniata</name>
    <name type="common">Bat star</name>
    <name type="synonym">Asterina miniata</name>
    <dbReference type="NCBI Taxonomy" id="46514"/>
    <lineage>
        <taxon>Eukaryota</taxon>
        <taxon>Metazoa</taxon>
        <taxon>Echinodermata</taxon>
        <taxon>Eleutherozoa</taxon>
        <taxon>Asterozoa</taxon>
        <taxon>Asteroidea</taxon>
        <taxon>Valvatacea</taxon>
        <taxon>Valvatida</taxon>
        <taxon>Asterinidae</taxon>
        <taxon>Patiria</taxon>
    </lineage>
</organism>